<keyword evidence="12" id="KW-0735">Signal-anchor</keyword>
<evidence type="ECO:0000256" key="8">
    <source>
        <dbReference type="ARBA" id="ARBA00022614"/>
    </source>
</evidence>
<organism evidence="22 23">
    <name type="scientific">Liparis tanakae</name>
    <name type="common">Tanaka's snailfish</name>
    <dbReference type="NCBI Taxonomy" id="230148"/>
    <lineage>
        <taxon>Eukaryota</taxon>
        <taxon>Metazoa</taxon>
        <taxon>Chordata</taxon>
        <taxon>Craniata</taxon>
        <taxon>Vertebrata</taxon>
        <taxon>Euteleostomi</taxon>
        <taxon>Actinopterygii</taxon>
        <taxon>Neopterygii</taxon>
        <taxon>Teleostei</taxon>
        <taxon>Neoteleostei</taxon>
        <taxon>Acanthomorphata</taxon>
        <taxon>Eupercaria</taxon>
        <taxon>Perciformes</taxon>
        <taxon>Cottioidei</taxon>
        <taxon>Cottales</taxon>
        <taxon>Liparidae</taxon>
        <taxon>Liparis</taxon>
    </lineage>
</organism>
<evidence type="ECO:0000256" key="2">
    <source>
        <dbReference type="ARBA" id="ARBA00004245"/>
    </source>
</evidence>
<evidence type="ECO:0000256" key="10">
    <source>
        <dbReference type="ARBA" id="ARBA00022729"/>
    </source>
</evidence>
<feature type="region of interest" description="Disordered" evidence="19">
    <location>
        <begin position="604"/>
        <end position="707"/>
    </location>
</feature>
<dbReference type="SUPFAM" id="SSF52058">
    <property type="entry name" value="L domain-like"/>
    <property type="match status" value="1"/>
</dbReference>
<dbReference type="Gene3D" id="3.80.10.10">
    <property type="entry name" value="Ribonuclease Inhibitor"/>
    <property type="match status" value="1"/>
</dbReference>
<dbReference type="SMART" id="SM00369">
    <property type="entry name" value="LRR_TYP"/>
    <property type="match status" value="3"/>
</dbReference>
<dbReference type="SUPFAM" id="SSF48726">
    <property type="entry name" value="Immunoglobulin"/>
    <property type="match status" value="1"/>
</dbReference>
<comment type="subcellular location">
    <subcellularLocation>
        <location evidence="3">Cell membrane</location>
        <location evidence="3">Sarcolemma</location>
        <topology evidence="3">Single-pass type II membrane protein</topology>
    </subcellularLocation>
    <subcellularLocation>
        <location evidence="2">Cytoplasm</location>
        <location evidence="2">Cytoskeleton</location>
    </subcellularLocation>
</comment>
<dbReference type="InterPro" id="IPR007110">
    <property type="entry name" value="Ig-like_dom"/>
</dbReference>
<protein>
    <recommendedName>
        <fullName evidence="5">Beta-sarcoglycan</fullName>
    </recommendedName>
</protein>
<dbReference type="InterPro" id="IPR027659">
    <property type="entry name" value="Sgcb"/>
</dbReference>
<dbReference type="GO" id="GO:0007517">
    <property type="term" value="P:muscle organ development"/>
    <property type="evidence" value="ECO:0007669"/>
    <property type="project" value="InterPro"/>
</dbReference>
<dbReference type="InterPro" id="IPR001611">
    <property type="entry name" value="Leu-rich_rpt"/>
</dbReference>
<reference evidence="22 23" key="1">
    <citation type="submission" date="2019-03" db="EMBL/GenBank/DDBJ databases">
        <title>First draft genome of Liparis tanakae, snailfish: a comprehensive survey of snailfish specific genes.</title>
        <authorList>
            <person name="Kim W."/>
            <person name="Song I."/>
            <person name="Jeong J.-H."/>
            <person name="Kim D."/>
            <person name="Kim S."/>
            <person name="Ryu S."/>
            <person name="Song J.Y."/>
            <person name="Lee S.K."/>
        </authorList>
    </citation>
    <scope>NUCLEOTIDE SEQUENCE [LARGE SCALE GENOMIC DNA]</scope>
    <source>
        <tissue evidence="22">Muscle</tissue>
    </source>
</reference>
<dbReference type="PANTHER" id="PTHR21142">
    <property type="entry name" value="SARCOGLYCANS"/>
    <property type="match status" value="1"/>
</dbReference>
<evidence type="ECO:0000256" key="3">
    <source>
        <dbReference type="ARBA" id="ARBA00004274"/>
    </source>
</evidence>
<name>A0A4Z2FQ27_9TELE</name>
<evidence type="ECO:0000256" key="1">
    <source>
        <dbReference type="ARBA" id="ARBA00002860"/>
    </source>
</evidence>
<feature type="transmembrane region" description="Helical" evidence="20">
    <location>
        <begin position="43"/>
        <end position="69"/>
    </location>
</feature>
<evidence type="ECO:0000256" key="4">
    <source>
        <dbReference type="ARBA" id="ARBA00007574"/>
    </source>
</evidence>
<keyword evidence="8" id="KW-0433">Leucine-rich repeat</keyword>
<keyword evidence="15" id="KW-1015">Disulfide bond</keyword>
<evidence type="ECO:0000256" key="15">
    <source>
        <dbReference type="ARBA" id="ARBA00023157"/>
    </source>
</evidence>
<comment type="subunit">
    <text evidence="18">Cross-link to form 2 major subcomplexes: one consisting of SGCB, SGCD and SGCG and the other consisting of SGCB and SGCD. The association between SGCB and SGCG is particularly strong while SGCA is loosely associated with the other sarcoglycans.</text>
</comment>
<keyword evidence="17" id="KW-0206">Cytoskeleton</keyword>
<dbReference type="InterPro" id="IPR000483">
    <property type="entry name" value="Cys-rich_flank_reg_C"/>
</dbReference>
<evidence type="ECO:0000256" key="19">
    <source>
        <dbReference type="SAM" id="MobiDB-lite"/>
    </source>
</evidence>
<evidence type="ECO:0000256" key="9">
    <source>
        <dbReference type="ARBA" id="ARBA00022692"/>
    </source>
</evidence>
<dbReference type="PROSITE" id="PS50835">
    <property type="entry name" value="IG_LIKE"/>
    <property type="match status" value="1"/>
</dbReference>
<dbReference type="GO" id="GO:0005856">
    <property type="term" value="C:cytoskeleton"/>
    <property type="evidence" value="ECO:0007669"/>
    <property type="project" value="UniProtKB-SubCell"/>
</dbReference>
<evidence type="ECO:0000256" key="17">
    <source>
        <dbReference type="ARBA" id="ARBA00023212"/>
    </source>
</evidence>
<dbReference type="GO" id="GO:0042383">
    <property type="term" value="C:sarcolemma"/>
    <property type="evidence" value="ECO:0007669"/>
    <property type="project" value="UniProtKB-SubCell"/>
</dbReference>
<feature type="domain" description="Ig-like" evidence="21">
    <location>
        <begin position="360"/>
        <end position="433"/>
    </location>
</feature>
<evidence type="ECO:0000256" key="11">
    <source>
        <dbReference type="ARBA" id="ARBA00022737"/>
    </source>
</evidence>
<evidence type="ECO:0000256" key="18">
    <source>
        <dbReference type="ARBA" id="ARBA00026041"/>
    </source>
</evidence>
<evidence type="ECO:0000259" key="21">
    <source>
        <dbReference type="PROSITE" id="PS50835"/>
    </source>
</evidence>
<dbReference type="EMBL" id="SRLO01001004">
    <property type="protein sequence ID" value="TNN42903.1"/>
    <property type="molecule type" value="Genomic_DNA"/>
</dbReference>
<evidence type="ECO:0000256" key="20">
    <source>
        <dbReference type="SAM" id="Phobius"/>
    </source>
</evidence>
<dbReference type="InterPro" id="IPR003591">
    <property type="entry name" value="Leu-rich_rpt_typical-subtyp"/>
</dbReference>
<comment type="caution">
    <text evidence="22">The sequence shown here is derived from an EMBL/GenBank/DDBJ whole genome shotgun (WGS) entry which is preliminary data.</text>
</comment>
<dbReference type="Pfam" id="PF04790">
    <property type="entry name" value="Sarcoglycan_1"/>
    <property type="match status" value="1"/>
</dbReference>
<accession>A0A4Z2FQ27</accession>
<keyword evidence="11" id="KW-0677">Repeat</keyword>
<dbReference type="Proteomes" id="UP000314294">
    <property type="component" value="Unassembled WGS sequence"/>
</dbReference>
<keyword evidence="6" id="KW-1003">Cell membrane</keyword>
<evidence type="ECO:0000256" key="13">
    <source>
        <dbReference type="ARBA" id="ARBA00022989"/>
    </source>
</evidence>
<keyword evidence="10" id="KW-0732">Signal</keyword>
<evidence type="ECO:0000256" key="5">
    <source>
        <dbReference type="ARBA" id="ARBA00015329"/>
    </source>
</evidence>
<dbReference type="AlphaFoldDB" id="A0A4Z2FQ27"/>
<sequence>MREKAVERRGVNKEHNSNFKAGYVPIEEERLHKTGLRGRKGNMAVCIVVLLFLLALINLIITLVIWTVIRIGPNGCDSIEFHESGLLRFKQKADMGIVHPLHKSTVGGRKDQDLVLVGNNNPVVFQQGTTKLSVDKDKTSVVSDLGISFTDPRTQNTFFSTDFENHEFHLPKGVKVLSVKKASTERVSAGGWRLVAGVKEMTPGLEGSESLQVLQLSFNRIASLRPGDLLHLRQLKELHLQHNLISSLHPQTFQDLANLRVTSLTGTRTESSAIVTTVLDLSFNMLTSLHPRTIPTLRSIGADVRLRGNRWRCDCGMLGLRRKMADGDAVLRAWSVACASPSALAGRDLLQVEEDELNCPRADDVPALHRDVTVQRGAEILLSCAPQGSVWRTPGGEASVTQPPAGLLIKDIEESDTGLYVCARKKRSSATNSVRSGEQTQYDNEAFANGEEPEFTGSRRERRVTFSTVDFREDQDVQYYDTVVIGGLEHIDNDAENEEQFEFSDSVRSTSARSSVVCSSFNDSKRISVPTFEKTDDSSSGRSYVSEGEQTLYTVNADQEEVLPRNLKQDANFTQQIHDGGAVRPSVQFNEGDYRAHQEACPITTKRPAPLPPTHSYSSAEAEAKATNQMQKQEEMPRTSIAVPTFDEQKTDDSSSTRSYASEDEARSYASEDEARSYVSEDEARSYASEDEAKSYVSEDGQTQVNSDQAEILERNRKQDANFTQLIHDVLKVKLRQQTTCRSKERFPQQGFQLEYLKQEVMIQTRGGLPLI</sequence>
<dbReference type="InterPro" id="IPR036179">
    <property type="entry name" value="Ig-like_dom_sf"/>
</dbReference>
<dbReference type="InterPro" id="IPR006875">
    <property type="entry name" value="Sarcoglycan"/>
</dbReference>
<dbReference type="GO" id="GO:0016012">
    <property type="term" value="C:sarcoglycan complex"/>
    <property type="evidence" value="ECO:0007669"/>
    <property type="project" value="InterPro"/>
</dbReference>
<evidence type="ECO:0000313" key="23">
    <source>
        <dbReference type="Proteomes" id="UP000314294"/>
    </source>
</evidence>
<keyword evidence="14 20" id="KW-0472">Membrane</keyword>
<keyword evidence="7" id="KW-0963">Cytoplasm</keyword>
<dbReference type="InterPro" id="IPR032675">
    <property type="entry name" value="LRR_dom_sf"/>
</dbReference>
<comment type="function">
    <text evidence="1">Component of the sarcoglycan complex, a subcomplex of the dystrophin-glycoprotein complex which forms a link between the F-actin cytoskeleton and the extracellular matrix.</text>
</comment>
<dbReference type="Pfam" id="PF13855">
    <property type="entry name" value="LRR_8"/>
    <property type="match status" value="1"/>
</dbReference>
<evidence type="ECO:0000256" key="6">
    <source>
        <dbReference type="ARBA" id="ARBA00022475"/>
    </source>
</evidence>
<proteinExistence type="inferred from homology"/>
<evidence type="ECO:0000256" key="12">
    <source>
        <dbReference type="ARBA" id="ARBA00022968"/>
    </source>
</evidence>
<dbReference type="PROSITE" id="PS51450">
    <property type="entry name" value="LRR"/>
    <property type="match status" value="2"/>
</dbReference>
<evidence type="ECO:0000313" key="22">
    <source>
        <dbReference type="EMBL" id="TNN42903.1"/>
    </source>
</evidence>
<keyword evidence="9 20" id="KW-0812">Transmembrane</keyword>
<comment type="similarity">
    <text evidence="4">Belongs to the sarcoglycan beta/delta/gamma/zeta family.</text>
</comment>
<dbReference type="PANTHER" id="PTHR21142:SF2">
    <property type="entry name" value="BETA-SARCOGLYCAN"/>
    <property type="match status" value="1"/>
</dbReference>
<gene>
    <name evidence="22" type="primary">SGCB_0</name>
    <name evidence="22" type="ORF">EYF80_046906</name>
</gene>
<evidence type="ECO:0000256" key="14">
    <source>
        <dbReference type="ARBA" id="ARBA00023136"/>
    </source>
</evidence>
<keyword evidence="23" id="KW-1185">Reference proteome</keyword>
<keyword evidence="13 20" id="KW-1133">Transmembrane helix</keyword>
<evidence type="ECO:0000256" key="16">
    <source>
        <dbReference type="ARBA" id="ARBA00023180"/>
    </source>
</evidence>
<evidence type="ECO:0000256" key="7">
    <source>
        <dbReference type="ARBA" id="ARBA00022490"/>
    </source>
</evidence>
<dbReference type="SMART" id="SM00082">
    <property type="entry name" value="LRRCT"/>
    <property type="match status" value="1"/>
</dbReference>
<dbReference type="SMART" id="SM00409">
    <property type="entry name" value="IG"/>
    <property type="match status" value="1"/>
</dbReference>
<keyword evidence="16" id="KW-0325">Glycoprotein</keyword>
<dbReference type="InterPro" id="IPR003599">
    <property type="entry name" value="Ig_sub"/>
</dbReference>
<dbReference type="OrthoDB" id="5843723at2759"/>